<keyword evidence="2" id="KW-0460">Magnesium</keyword>
<keyword evidence="2" id="KW-0808">Transferase</keyword>
<gene>
    <name evidence="4" type="primary">folP</name>
    <name evidence="4" type="ORF">GCM10009846_30330</name>
</gene>
<dbReference type="PROSITE" id="PS00792">
    <property type="entry name" value="DHPS_1"/>
    <property type="match status" value="1"/>
</dbReference>
<accession>A0ABP5MPA4</accession>
<organism evidence="4 5">
    <name type="scientific">Agrococcus versicolor</name>
    <dbReference type="NCBI Taxonomy" id="501482"/>
    <lineage>
        <taxon>Bacteria</taxon>
        <taxon>Bacillati</taxon>
        <taxon>Actinomycetota</taxon>
        <taxon>Actinomycetes</taxon>
        <taxon>Micrococcales</taxon>
        <taxon>Microbacteriaceae</taxon>
        <taxon>Agrococcus</taxon>
    </lineage>
</organism>
<dbReference type="PROSITE" id="PS50972">
    <property type="entry name" value="PTERIN_BINDING"/>
    <property type="match status" value="1"/>
</dbReference>
<comment type="function">
    <text evidence="2">Catalyzes the condensation of para-aminobenzoate (pABA) with 6-hydroxymethyl-7,8-dihydropterin diphosphate (DHPt-PP) to form 7,8-dihydropteroate (H2Pte), the immediate precursor of folate derivatives.</text>
</comment>
<comment type="cofactor">
    <cofactor evidence="2">
        <name>Mg(2+)</name>
        <dbReference type="ChEBI" id="CHEBI:18420"/>
    </cofactor>
</comment>
<comment type="pathway">
    <text evidence="2">Cofactor biosynthesis; tetrahydrofolate biosynthesis; 7,8-dihydrofolate from 2-amino-4-hydroxy-6-hydroxymethyl-7,8-dihydropteridine diphosphate and 4-aminobenzoate: step 1/2.</text>
</comment>
<dbReference type="InterPro" id="IPR006390">
    <property type="entry name" value="DHP_synth_dom"/>
</dbReference>
<dbReference type="PANTHER" id="PTHR20941:SF8">
    <property type="entry name" value="INACTIVE DIHYDROPTEROATE SYNTHASE 2"/>
    <property type="match status" value="1"/>
</dbReference>
<name>A0ABP5MPA4_9MICO</name>
<keyword evidence="5" id="KW-1185">Reference proteome</keyword>
<dbReference type="InterPro" id="IPR000489">
    <property type="entry name" value="Pterin-binding_dom"/>
</dbReference>
<sequence>MSANDPAEPYEPPIAHPLRAIGTHTFDFGRQVAVMAIVNRTPDSFYDQGRTFGLDAAVLAAVAAVAAGADWVDIGGVPFAPGEALPVEDELERIVPVVRELRAATDVVISVDTFHAAVAEAAIAAGADVVNDTTALHDPDLARVVAESDATLVITHSLAAPAGSGPRTQFATPQYDEVEVEVAALLRERVDRAVAGGVREDRIVLDPGFDLNKNTLDTLRLARRLPVVADLGFPVLAAMSNKDFIGEVLEAEKPDRVDGSLAAAVFAVVRGARIVRVHEVARSRDAVRMAEALMGWRAPANPVHNMGVANA</sequence>
<comment type="similarity">
    <text evidence="1 2">Belongs to the DHPS family.</text>
</comment>
<protein>
    <recommendedName>
        <fullName evidence="2">Dihydropteroate synthase</fullName>
        <shortName evidence="2">DHPS</shortName>
        <ecNumber evidence="2">2.5.1.15</ecNumber>
    </recommendedName>
    <alternativeName>
        <fullName evidence="2">Dihydropteroate pyrophosphorylase</fullName>
    </alternativeName>
</protein>
<proteinExistence type="inferred from homology"/>
<dbReference type="EC" id="2.5.1.15" evidence="2"/>
<keyword evidence="2" id="KW-0289">Folate biosynthesis</keyword>
<evidence type="ECO:0000313" key="5">
    <source>
        <dbReference type="Proteomes" id="UP001501599"/>
    </source>
</evidence>
<reference evidence="5" key="1">
    <citation type="journal article" date="2019" name="Int. J. Syst. Evol. Microbiol.">
        <title>The Global Catalogue of Microorganisms (GCM) 10K type strain sequencing project: providing services to taxonomists for standard genome sequencing and annotation.</title>
        <authorList>
            <consortium name="The Broad Institute Genomics Platform"/>
            <consortium name="The Broad Institute Genome Sequencing Center for Infectious Disease"/>
            <person name="Wu L."/>
            <person name="Ma J."/>
        </authorList>
    </citation>
    <scope>NUCLEOTIDE SEQUENCE [LARGE SCALE GENOMIC DNA]</scope>
    <source>
        <strain evidence="5">JCM 16026</strain>
    </source>
</reference>
<dbReference type="InterPro" id="IPR045031">
    <property type="entry name" value="DHP_synth-like"/>
</dbReference>
<dbReference type="SUPFAM" id="SSF51717">
    <property type="entry name" value="Dihydropteroate synthetase-like"/>
    <property type="match status" value="1"/>
</dbReference>
<dbReference type="RefSeq" id="WP_344344926.1">
    <property type="nucleotide sequence ID" value="NZ_BAAAQT010000008.1"/>
</dbReference>
<keyword evidence="2" id="KW-0479">Metal-binding</keyword>
<dbReference type="Pfam" id="PF00809">
    <property type="entry name" value="Pterin_bind"/>
    <property type="match status" value="1"/>
</dbReference>
<dbReference type="PANTHER" id="PTHR20941">
    <property type="entry name" value="FOLATE SYNTHESIS PROTEINS"/>
    <property type="match status" value="1"/>
</dbReference>
<dbReference type="Proteomes" id="UP001501599">
    <property type="component" value="Unassembled WGS sequence"/>
</dbReference>
<evidence type="ECO:0000256" key="1">
    <source>
        <dbReference type="ARBA" id="ARBA00009503"/>
    </source>
</evidence>
<evidence type="ECO:0000259" key="3">
    <source>
        <dbReference type="PROSITE" id="PS50972"/>
    </source>
</evidence>
<dbReference type="NCBIfam" id="TIGR01496">
    <property type="entry name" value="DHPS"/>
    <property type="match status" value="1"/>
</dbReference>
<dbReference type="InterPro" id="IPR011005">
    <property type="entry name" value="Dihydropteroate_synth-like_sf"/>
</dbReference>
<comment type="caution">
    <text evidence="4">The sequence shown here is derived from an EMBL/GenBank/DDBJ whole genome shotgun (WGS) entry which is preliminary data.</text>
</comment>
<evidence type="ECO:0000313" key="4">
    <source>
        <dbReference type="EMBL" id="GAA2176453.1"/>
    </source>
</evidence>
<dbReference type="EMBL" id="BAAAQT010000008">
    <property type="protein sequence ID" value="GAA2176453.1"/>
    <property type="molecule type" value="Genomic_DNA"/>
</dbReference>
<dbReference type="Gene3D" id="3.20.20.20">
    <property type="entry name" value="Dihydropteroate synthase-like"/>
    <property type="match status" value="1"/>
</dbReference>
<evidence type="ECO:0000256" key="2">
    <source>
        <dbReference type="RuleBase" id="RU361205"/>
    </source>
</evidence>
<feature type="domain" description="Pterin-binding" evidence="3">
    <location>
        <begin position="32"/>
        <end position="288"/>
    </location>
</feature>